<name>J3LIC7_ORYBR</name>
<sequence length="50" mass="5844">MKMMKNSFYCATTWESSFRVKSSELFFWLPAFSASGLLLCYAHFCVLPCY</sequence>
<dbReference type="AlphaFoldDB" id="J3LIC7"/>
<dbReference type="Gramene" id="OB02G43940.1">
    <property type="protein sequence ID" value="OB02G43940.1"/>
    <property type="gene ID" value="OB02G43940"/>
</dbReference>
<proteinExistence type="predicted"/>
<evidence type="ECO:0000313" key="1">
    <source>
        <dbReference type="EnsemblPlants" id="OB02G43940.1"/>
    </source>
</evidence>
<reference evidence="1" key="1">
    <citation type="submission" date="2013-04" db="UniProtKB">
        <authorList>
            <consortium name="EnsemblPlants"/>
        </authorList>
    </citation>
    <scope>IDENTIFICATION</scope>
</reference>
<dbReference type="EnsemblPlants" id="OB02G43940.1">
    <property type="protein sequence ID" value="OB02G43940.1"/>
    <property type="gene ID" value="OB02G43940"/>
</dbReference>
<dbReference type="Proteomes" id="UP000006038">
    <property type="component" value="Unassembled WGS sequence"/>
</dbReference>
<accession>J3LIC7</accession>
<evidence type="ECO:0000313" key="2">
    <source>
        <dbReference type="Proteomes" id="UP000006038"/>
    </source>
</evidence>
<keyword evidence="2" id="KW-1185">Reference proteome</keyword>
<dbReference type="HOGENOM" id="CLU_3127510_0_0_1"/>
<protein>
    <submittedName>
        <fullName evidence="1">Uncharacterized protein</fullName>
    </submittedName>
</protein>
<organism evidence="1">
    <name type="scientific">Oryza brachyantha</name>
    <name type="common">malo sina</name>
    <dbReference type="NCBI Taxonomy" id="4533"/>
    <lineage>
        <taxon>Eukaryota</taxon>
        <taxon>Viridiplantae</taxon>
        <taxon>Streptophyta</taxon>
        <taxon>Embryophyta</taxon>
        <taxon>Tracheophyta</taxon>
        <taxon>Spermatophyta</taxon>
        <taxon>Magnoliopsida</taxon>
        <taxon>Liliopsida</taxon>
        <taxon>Poales</taxon>
        <taxon>Poaceae</taxon>
        <taxon>BOP clade</taxon>
        <taxon>Oryzoideae</taxon>
        <taxon>Oryzeae</taxon>
        <taxon>Oryzinae</taxon>
        <taxon>Oryza</taxon>
    </lineage>
</organism>